<dbReference type="PROSITE" id="PS00653">
    <property type="entry name" value="GLYCOSYL_HYDROL_F1_2"/>
    <property type="match status" value="1"/>
</dbReference>
<dbReference type="InterPro" id="IPR033132">
    <property type="entry name" value="GH_1_N_CS"/>
</dbReference>
<comment type="similarity">
    <text evidence="1 3">Belongs to the glycosyl hydrolase 1 family.</text>
</comment>
<evidence type="ECO:0000256" key="3">
    <source>
        <dbReference type="RuleBase" id="RU003690"/>
    </source>
</evidence>
<evidence type="ECO:0000313" key="5">
    <source>
        <dbReference type="Proteomes" id="UP001177140"/>
    </source>
</evidence>
<name>A0AA41RV82_PAPNU</name>
<evidence type="ECO:0008006" key="6">
    <source>
        <dbReference type="Google" id="ProtNLM"/>
    </source>
</evidence>
<organism evidence="4 5">
    <name type="scientific">Papaver nudicaule</name>
    <name type="common">Iceland poppy</name>
    <dbReference type="NCBI Taxonomy" id="74823"/>
    <lineage>
        <taxon>Eukaryota</taxon>
        <taxon>Viridiplantae</taxon>
        <taxon>Streptophyta</taxon>
        <taxon>Embryophyta</taxon>
        <taxon>Tracheophyta</taxon>
        <taxon>Spermatophyta</taxon>
        <taxon>Magnoliopsida</taxon>
        <taxon>Ranunculales</taxon>
        <taxon>Papaveraceae</taxon>
        <taxon>Papaveroideae</taxon>
        <taxon>Papaver</taxon>
    </lineage>
</organism>
<dbReference type="PANTHER" id="PTHR10353:SF310">
    <property type="entry name" value="BETA-GLUCOSIDASE 42"/>
    <property type="match status" value="1"/>
</dbReference>
<feature type="non-terminal residue" evidence="4">
    <location>
        <position position="79"/>
    </location>
</feature>
<accession>A0AA41RV82</accession>
<gene>
    <name evidence="4" type="ORF">MKW94_000646</name>
</gene>
<protein>
    <recommendedName>
        <fullName evidence="6">Beta-glucosidase</fullName>
    </recommendedName>
</protein>
<dbReference type="Proteomes" id="UP001177140">
    <property type="component" value="Unassembled WGS sequence"/>
</dbReference>
<proteinExistence type="inferred from homology"/>
<dbReference type="InterPro" id="IPR017853">
    <property type="entry name" value="GH"/>
</dbReference>
<dbReference type="SUPFAM" id="SSF51445">
    <property type="entry name" value="(Trans)glycosidases"/>
    <property type="match status" value="1"/>
</dbReference>
<sequence>MATNFMKDGEETTPNEISCSKDFPPDFVFGVATSAYQVEGASNEGGRGDSIWDVFARTEGNILDGSNGDIAVDQYHLYK</sequence>
<dbReference type="Gene3D" id="3.20.20.80">
    <property type="entry name" value="Glycosidases"/>
    <property type="match status" value="1"/>
</dbReference>
<dbReference type="InterPro" id="IPR001360">
    <property type="entry name" value="Glyco_hydro_1"/>
</dbReference>
<reference evidence="4" key="1">
    <citation type="submission" date="2022-03" db="EMBL/GenBank/DDBJ databases">
        <title>A functionally conserved STORR gene fusion in Papaver species that diverged 16.8 million years ago.</title>
        <authorList>
            <person name="Catania T."/>
        </authorList>
    </citation>
    <scope>NUCLEOTIDE SEQUENCE</scope>
    <source>
        <strain evidence="4">S-191538</strain>
    </source>
</reference>
<dbReference type="Pfam" id="PF00232">
    <property type="entry name" value="Glyco_hydro_1"/>
    <property type="match status" value="1"/>
</dbReference>
<evidence type="ECO:0000256" key="1">
    <source>
        <dbReference type="ARBA" id="ARBA00010838"/>
    </source>
</evidence>
<comment type="caution">
    <text evidence="4">The sequence shown here is derived from an EMBL/GenBank/DDBJ whole genome shotgun (WGS) entry which is preliminary data.</text>
</comment>
<dbReference type="GO" id="GO:0008422">
    <property type="term" value="F:beta-glucosidase activity"/>
    <property type="evidence" value="ECO:0007669"/>
    <property type="project" value="TreeGrafter"/>
</dbReference>
<dbReference type="PANTHER" id="PTHR10353">
    <property type="entry name" value="GLYCOSYL HYDROLASE"/>
    <property type="match status" value="1"/>
</dbReference>
<dbReference type="AlphaFoldDB" id="A0AA41RV82"/>
<dbReference type="GO" id="GO:0005975">
    <property type="term" value="P:carbohydrate metabolic process"/>
    <property type="evidence" value="ECO:0007669"/>
    <property type="project" value="InterPro"/>
</dbReference>
<keyword evidence="5" id="KW-1185">Reference proteome</keyword>
<evidence type="ECO:0000256" key="2">
    <source>
        <dbReference type="ARBA" id="ARBA00022801"/>
    </source>
</evidence>
<keyword evidence="2" id="KW-0378">Hydrolase</keyword>
<dbReference type="EMBL" id="JAJJMA010022927">
    <property type="protein sequence ID" value="MCL7023500.1"/>
    <property type="molecule type" value="Genomic_DNA"/>
</dbReference>
<evidence type="ECO:0000313" key="4">
    <source>
        <dbReference type="EMBL" id="MCL7023500.1"/>
    </source>
</evidence>